<sequence>MILAAALLAAVPVQAAPVDCARAVVQQDMNACEAARARRADAALNAAWKRRIAASPALKPDLLTAQRIWLRFRDAECAARGKAYQGGTMQPMVVAGCYADLTEQRAKDLAALIEDH</sequence>
<dbReference type="EMBL" id="CP115174">
    <property type="protein sequence ID" value="WBO21160.1"/>
    <property type="molecule type" value="Genomic_DNA"/>
</dbReference>
<evidence type="ECO:0000256" key="1">
    <source>
        <dbReference type="SAM" id="SignalP"/>
    </source>
</evidence>
<keyword evidence="1" id="KW-0732">Signal</keyword>
<name>A0ABY7NHZ9_9SPHN</name>
<dbReference type="Pfam" id="PF07007">
    <property type="entry name" value="LprI"/>
    <property type="match status" value="1"/>
</dbReference>
<protein>
    <submittedName>
        <fullName evidence="3">Lysozyme inhibitor LprI family protein</fullName>
    </submittedName>
</protein>
<feature type="signal peptide" evidence="1">
    <location>
        <begin position="1"/>
        <end position="15"/>
    </location>
</feature>
<evidence type="ECO:0000313" key="3">
    <source>
        <dbReference type="EMBL" id="WBO21160.1"/>
    </source>
</evidence>
<reference evidence="3 4" key="1">
    <citation type="submission" date="2022-12" db="EMBL/GenBank/DDBJ databases">
        <title>Sphingomonas abieness sp. nov., an endophytic bacterium isolated from Abies koreana.</title>
        <authorList>
            <person name="Jiang L."/>
            <person name="Lee J."/>
        </authorList>
    </citation>
    <scope>NUCLEOTIDE SEQUENCE [LARGE SCALE GENOMIC DNA]</scope>
    <source>
        <strain evidence="4">PAMB 00755</strain>
    </source>
</reference>
<feature type="domain" description="Lysozyme inhibitor LprI-like N-terminal" evidence="2">
    <location>
        <begin position="24"/>
        <end position="109"/>
    </location>
</feature>
<dbReference type="Proteomes" id="UP001210865">
    <property type="component" value="Chromosome"/>
</dbReference>
<dbReference type="Gene3D" id="1.20.1270.180">
    <property type="match status" value="1"/>
</dbReference>
<dbReference type="PANTHER" id="PTHR39176">
    <property type="entry name" value="PERIPLASMIC PROTEIN-RELATED"/>
    <property type="match status" value="1"/>
</dbReference>
<accession>A0ABY7NHZ9</accession>
<organism evidence="3 4">
    <name type="scientific">Sphingomonas abietis</name>
    <dbReference type="NCBI Taxonomy" id="3012344"/>
    <lineage>
        <taxon>Bacteria</taxon>
        <taxon>Pseudomonadati</taxon>
        <taxon>Pseudomonadota</taxon>
        <taxon>Alphaproteobacteria</taxon>
        <taxon>Sphingomonadales</taxon>
        <taxon>Sphingomonadaceae</taxon>
        <taxon>Sphingomonas</taxon>
    </lineage>
</organism>
<dbReference type="PANTHER" id="PTHR39176:SF1">
    <property type="entry name" value="PERIPLASMIC PROTEIN"/>
    <property type="match status" value="1"/>
</dbReference>
<dbReference type="InterPro" id="IPR009739">
    <property type="entry name" value="LprI-like_N"/>
</dbReference>
<keyword evidence="4" id="KW-1185">Reference proteome</keyword>
<feature type="chain" id="PRO_5046015668" evidence="1">
    <location>
        <begin position="16"/>
        <end position="116"/>
    </location>
</feature>
<gene>
    <name evidence="3" type="ORF">PBT88_13240</name>
</gene>
<evidence type="ECO:0000313" key="4">
    <source>
        <dbReference type="Proteomes" id="UP001210865"/>
    </source>
</evidence>
<evidence type="ECO:0000259" key="2">
    <source>
        <dbReference type="Pfam" id="PF07007"/>
    </source>
</evidence>
<dbReference type="RefSeq" id="WP_270075809.1">
    <property type="nucleotide sequence ID" value="NZ_CP115174.1"/>
</dbReference>
<proteinExistence type="predicted"/>